<evidence type="ECO:0000313" key="3">
    <source>
        <dbReference type="EMBL" id="TPX38757.1"/>
    </source>
</evidence>
<dbReference type="EMBL" id="QEAM01000576">
    <property type="protein sequence ID" value="TPX38757.1"/>
    <property type="molecule type" value="Genomic_DNA"/>
</dbReference>
<evidence type="ECO:0000256" key="1">
    <source>
        <dbReference type="SAM" id="MobiDB-lite"/>
    </source>
</evidence>
<evidence type="ECO:0000256" key="2">
    <source>
        <dbReference type="SAM" id="Phobius"/>
    </source>
</evidence>
<feature type="transmembrane region" description="Helical" evidence="2">
    <location>
        <begin position="66"/>
        <end position="93"/>
    </location>
</feature>
<organism evidence="3 4">
    <name type="scientific">Synchytrium endobioticum</name>
    <dbReference type="NCBI Taxonomy" id="286115"/>
    <lineage>
        <taxon>Eukaryota</taxon>
        <taxon>Fungi</taxon>
        <taxon>Fungi incertae sedis</taxon>
        <taxon>Chytridiomycota</taxon>
        <taxon>Chytridiomycota incertae sedis</taxon>
        <taxon>Chytridiomycetes</taxon>
        <taxon>Synchytriales</taxon>
        <taxon>Synchytriaceae</taxon>
        <taxon>Synchytrium</taxon>
    </lineage>
</organism>
<accession>A0A507CCH9</accession>
<evidence type="ECO:0000313" key="4">
    <source>
        <dbReference type="Proteomes" id="UP000320475"/>
    </source>
</evidence>
<dbReference type="AlphaFoldDB" id="A0A507CCH9"/>
<feature type="region of interest" description="Disordered" evidence="1">
    <location>
        <begin position="12"/>
        <end position="47"/>
    </location>
</feature>
<keyword evidence="2" id="KW-0812">Transmembrane</keyword>
<sequence length="292" mass="31694">MNIHAGIIPASLAADNGDPRTQTGMTDSNGPAAPAPATNVPAESKPNRMPIVLPRKLGKPTAVTSIAVLITGLAIVIGVVGHTLLPLLGVALMRRRTSPNRKMDYAITTVPQPLRLVLQPEYRLVRGLDGNLRFANEKPDTAPPDILDAVALTSQQNNKKIDGVTSIKKISTTSQQSTLRTAGVMVKAVNINLVIFLATLIISIETATEWDDPAIMEATEKMICCARFAVSNRRSALTKLSFGRRPADVETYIVSQIAEAVANSVPSLPEYKHQQLFQEPNKFMPRRQLEFT</sequence>
<protein>
    <submittedName>
        <fullName evidence="3">Uncharacterized protein</fullName>
    </submittedName>
</protein>
<feature type="compositionally biased region" description="Polar residues" evidence="1">
    <location>
        <begin position="19"/>
        <end position="29"/>
    </location>
</feature>
<dbReference type="Proteomes" id="UP000320475">
    <property type="component" value="Unassembled WGS sequence"/>
</dbReference>
<name>A0A507CCH9_9FUNG</name>
<keyword evidence="2" id="KW-1133">Transmembrane helix</keyword>
<reference evidence="3 4" key="1">
    <citation type="journal article" date="2019" name="Sci. Rep.">
        <title>Comparative genomics of chytrid fungi reveal insights into the obligate biotrophic and pathogenic lifestyle of Synchytrium endobioticum.</title>
        <authorList>
            <person name="van de Vossenberg B.T.L.H."/>
            <person name="Warris S."/>
            <person name="Nguyen H.D.T."/>
            <person name="van Gent-Pelzer M.P.E."/>
            <person name="Joly D.L."/>
            <person name="van de Geest H.C."/>
            <person name="Bonants P.J.M."/>
            <person name="Smith D.S."/>
            <person name="Levesque C.A."/>
            <person name="van der Lee T.A.J."/>
        </authorList>
    </citation>
    <scope>NUCLEOTIDE SEQUENCE [LARGE SCALE GENOMIC DNA]</scope>
    <source>
        <strain evidence="3 4">LEV6574</strain>
    </source>
</reference>
<feature type="non-terminal residue" evidence="3">
    <location>
        <position position="292"/>
    </location>
</feature>
<proteinExistence type="predicted"/>
<dbReference type="VEuPathDB" id="FungiDB:SeMB42_g06844"/>
<comment type="caution">
    <text evidence="3">The sequence shown here is derived from an EMBL/GenBank/DDBJ whole genome shotgun (WGS) entry which is preliminary data.</text>
</comment>
<keyword evidence="2" id="KW-0472">Membrane</keyword>
<gene>
    <name evidence="3" type="ORF">SeLEV6574_g07651</name>
</gene>